<evidence type="ECO:0000313" key="1">
    <source>
        <dbReference type="EMBL" id="NIK73392.1"/>
    </source>
</evidence>
<dbReference type="PANTHER" id="PTHR37291:SF1">
    <property type="entry name" value="TYPE IV METHYL-DIRECTED RESTRICTION ENZYME ECOKMCRB SUBUNIT"/>
    <property type="match status" value="1"/>
</dbReference>
<dbReference type="Proteomes" id="UP000537126">
    <property type="component" value="Unassembled WGS sequence"/>
</dbReference>
<keyword evidence="2" id="KW-1185">Reference proteome</keyword>
<dbReference type="PANTHER" id="PTHR37291">
    <property type="entry name" value="5-METHYLCYTOSINE-SPECIFIC RESTRICTION ENZYME B"/>
    <property type="match status" value="1"/>
</dbReference>
<protein>
    <submittedName>
        <fullName evidence="1">Uncharacterized protein</fullName>
    </submittedName>
</protein>
<dbReference type="RefSeq" id="WP_166918633.1">
    <property type="nucleotide sequence ID" value="NZ_JAASRN010000001.1"/>
</dbReference>
<evidence type="ECO:0000313" key="2">
    <source>
        <dbReference type="Proteomes" id="UP000537126"/>
    </source>
</evidence>
<comment type="caution">
    <text evidence="1">The sequence shown here is derived from an EMBL/GenBank/DDBJ whole genome shotgun (WGS) entry which is preliminary data.</text>
</comment>
<reference evidence="1 2" key="1">
    <citation type="submission" date="2020-03" db="EMBL/GenBank/DDBJ databases">
        <title>Genomic Encyclopedia of Type Strains, Phase IV (KMG-IV): sequencing the most valuable type-strain genomes for metagenomic binning, comparative biology and taxonomic classification.</title>
        <authorList>
            <person name="Goeker M."/>
        </authorList>
    </citation>
    <scope>NUCLEOTIDE SEQUENCE [LARGE SCALE GENOMIC DNA]</scope>
    <source>
        <strain evidence="1 2">DSM 5718</strain>
    </source>
</reference>
<proteinExistence type="predicted"/>
<sequence length="424" mass="48806">MEMNTGYKIEDFYYPILRIMQDRRSLQRPSVIVQQVISRMHIADSVAPEWWNHGLRLQVKNKIRKAFAHLCIAELAQRTTHVLPQWMLTPKGEGFKEDSSALIQKVRLALRSRRQELGSVGVSPEGQLIPNKPKVVRRLSPRLPSMHNLNTLFYGAIATGKTREAIKLAVELAGKHLSKSEREQMQLQHFLGEQIEFLALHKGIGYAQMVIRFSTHTQSWEDGFLLRLARRAEKEPNKSFVLLLEGIERAPIEDLFGEMLLLFDPDKRIGQANPLKIALPSGEYVGLPPNLYLVATIEDMRKAWQQMALYARYFELVELTPRYDLSSVAYNDFLWALNQELLRKKGEAFLIGHTFFLQTNQNFNFLRVLNRQIIPLLTAYFEGDQEAVACLLQHAFQQAPSTHGRFEVSRHLQSSVQVSRVEHP</sequence>
<accession>A0A846MPT1</accession>
<dbReference type="EMBL" id="JAASRN010000001">
    <property type="protein sequence ID" value="NIK73392.1"/>
    <property type="molecule type" value="Genomic_DNA"/>
</dbReference>
<organism evidence="1 2">
    <name type="scientific">Thermonema lapsum</name>
    <dbReference type="NCBI Taxonomy" id="28195"/>
    <lineage>
        <taxon>Bacteria</taxon>
        <taxon>Pseudomonadati</taxon>
        <taxon>Bacteroidota</taxon>
        <taxon>Cytophagia</taxon>
        <taxon>Cytophagales</taxon>
        <taxon>Thermonemataceae</taxon>
        <taxon>Thermonema</taxon>
    </lineage>
</organism>
<gene>
    <name evidence="1" type="ORF">FHS56_000878</name>
</gene>
<dbReference type="AlphaFoldDB" id="A0A846MPT1"/>
<name>A0A846MPT1_9BACT</name>
<dbReference type="InterPro" id="IPR052934">
    <property type="entry name" value="Methyl-DNA_Rec/Restrict_Enz"/>
</dbReference>